<name>A0AAJ0LD97_LATCU</name>
<dbReference type="EC" id="2.1.1.37" evidence="1"/>
<dbReference type="GO" id="GO:0009307">
    <property type="term" value="P:DNA restriction-modification system"/>
    <property type="evidence" value="ECO:0007669"/>
    <property type="project" value="UniProtKB-KW"/>
</dbReference>
<dbReference type="PROSITE" id="PS00095">
    <property type="entry name" value="C5_MTASE_2"/>
    <property type="match status" value="1"/>
</dbReference>
<evidence type="ECO:0000256" key="3">
    <source>
        <dbReference type="ARBA" id="ARBA00022679"/>
    </source>
</evidence>
<dbReference type="InterPro" id="IPR001525">
    <property type="entry name" value="C5_MeTfrase"/>
</dbReference>
<dbReference type="GO" id="GO:0003886">
    <property type="term" value="F:DNA (cytosine-5-)-methyltransferase activity"/>
    <property type="evidence" value="ECO:0007669"/>
    <property type="project" value="UniProtKB-EC"/>
</dbReference>
<evidence type="ECO:0000256" key="7">
    <source>
        <dbReference type="RuleBase" id="RU000416"/>
    </source>
</evidence>
<dbReference type="AlphaFoldDB" id="A0AAJ0LD97"/>
<evidence type="ECO:0000256" key="6">
    <source>
        <dbReference type="PROSITE-ProRule" id="PRU01016"/>
    </source>
</evidence>
<gene>
    <name evidence="8" type="ORF">FC08_GL000171</name>
</gene>
<dbReference type="PANTHER" id="PTHR10629">
    <property type="entry name" value="CYTOSINE-SPECIFIC METHYLTRANSFERASE"/>
    <property type="match status" value="1"/>
</dbReference>
<dbReference type="PANTHER" id="PTHR10629:SF52">
    <property type="entry name" value="DNA (CYTOSINE-5)-METHYLTRANSFERASE 1"/>
    <property type="match status" value="1"/>
</dbReference>
<dbReference type="PROSITE" id="PS51679">
    <property type="entry name" value="SAM_MT_C5"/>
    <property type="match status" value="1"/>
</dbReference>
<keyword evidence="5" id="KW-0680">Restriction system</keyword>
<keyword evidence="2 6" id="KW-0489">Methyltransferase</keyword>
<dbReference type="Pfam" id="PF00145">
    <property type="entry name" value="DNA_methylase"/>
    <property type="match status" value="1"/>
</dbReference>
<comment type="caution">
    <text evidence="8">The sequence shown here is derived from an EMBL/GenBank/DDBJ whole genome shotgun (WGS) entry which is preliminary data.</text>
</comment>
<comment type="similarity">
    <text evidence="6 7">Belongs to the class I-like SAM-binding methyltransferase superfamily. C5-methyltransferase family.</text>
</comment>
<dbReference type="GO" id="GO:0044027">
    <property type="term" value="P:negative regulation of gene expression via chromosomal CpG island methylation"/>
    <property type="evidence" value="ECO:0007669"/>
    <property type="project" value="TreeGrafter"/>
</dbReference>
<dbReference type="GO" id="GO:0003677">
    <property type="term" value="F:DNA binding"/>
    <property type="evidence" value="ECO:0007669"/>
    <property type="project" value="TreeGrafter"/>
</dbReference>
<dbReference type="InterPro" id="IPR050390">
    <property type="entry name" value="C5-Methyltransferase"/>
</dbReference>
<dbReference type="Gene3D" id="3.40.50.150">
    <property type="entry name" value="Vaccinia Virus protein VP39"/>
    <property type="match status" value="1"/>
</dbReference>
<dbReference type="NCBIfam" id="TIGR00675">
    <property type="entry name" value="dcm"/>
    <property type="match status" value="1"/>
</dbReference>
<organism evidence="8 9">
    <name type="scientific">Latilactobacillus curvatus JCM 1096 = DSM 20019</name>
    <dbReference type="NCBI Taxonomy" id="1293592"/>
    <lineage>
        <taxon>Bacteria</taxon>
        <taxon>Bacillati</taxon>
        <taxon>Bacillota</taxon>
        <taxon>Bacilli</taxon>
        <taxon>Lactobacillales</taxon>
        <taxon>Lactobacillaceae</taxon>
        <taxon>Latilactobacillus</taxon>
    </lineage>
</organism>
<dbReference type="RefSeq" id="WP_056967047.1">
    <property type="nucleotide sequence ID" value="NZ_AZDL01000110.1"/>
</dbReference>
<keyword evidence="3 6" id="KW-0808">Transferase</keyword>
<sequence length="406" mass="46085">MSTFISAATLDPDEVRSILLNKINEEREKIQISSDEDDLIKNIRLMNRKFNVVSLFSGAGGLDLGLELAGLDVNKGSISVDEALKERNSFEDIRKDSIFNTVYSNDLFTEANETYIQNFQEGIFKHSKDIRQVSNFPNCQIMVGGFPCPGFSAAGPRLIDDPRNFLYVHFIRALLETQPEFFVAENVKGLMTLAKGEVFRQVVQDFASAGYDVQAHLVNSRDYGVPQLRERVILIGTHKDKIKDNYDWSYNLPDPTHGENKIPFVTLRDAIGDLPTDPEDVYDGGFSSMYMSRNRKKGWDEQSFTIQASGRQAPMWPGGKPMVKVEKDLWRFSGEINRRLSVREVARIQTFPDWFSFSDGGKSTVQKNNRLNLQYKQIGNAVPVQLARTILRPIAQFLNDHPELSE</sequence>
<dbReference type="GO" id="GO:0032259">
    <property type="term" value="P:methylation"/>
    <property type="evidence" value="ECO:0007669"/>
    <property type="project" value="UniProtKB-KW"/>
</dbReference>
<dbReference type="Proteomes" id="UP000050828">
    <property type="component" value="Unassembled WGS sequence"/>
</dbReference>
<evidence type="ECO:0000256" key="4">
    <source>
        <dbReference type="ARBA" id="ARBA00022691"/>
    </source>
</evidence>
<evidence type="ECO:0000256" key="5">
    <source>
        <dbReference type="ARBA" id="ARBA00022747"/>
    </source>
</evidence>
<evidence type="ECO:0000256" key="1">
    <source>
        <dbReference type="ARBA" id="ARBA00011975"/>
    </source>
</evidence>
<proteinExistence type="inferred from homology"/>
<dbReference type="EMBL" id="AZDL01000110">
    <property type="protein sequence ID" value="KRK87051.1"/>
    <property type="molecule type" value="Genomic_DNA"/>
</dbReference>
<dbReference type="InterPro" id="IPR029063">
    <property type="entry name" value="SAM-dependent_MTases_sf"/>
</dbReference>
<evidence type="ECO:0000256" key="2">
    <source>
        <dbReference type="ARBA" id="ARBA00022603"/>
    </source>
</evidence>
<dbReference type="InterPro" id="IPR031303">
    <property type="entry name" value="C5_meth_CS"/>
</dbReference>
<dbReference type="CDD" id="cd00315">
    <property type="entry name" value="Cyt_C5_DNA_methylase"/>
    <property type="match status" value="1"/>
</dbReference>
<dbReference type="SUPFAM" id="SSF53335">
    <property type="entry name" value="S-adenosyl-L-methionine-dependent methyltransferases"/>
    <property type="match status" value="1"/>
</dbReference>
<reference evidence="8 9" key="1">
    <citation type="journal article" date="2015" name="Genome Announc.">
        <title>Expanding the biotechnology potential of lactobacilli through comparative genomics of 213 strains and associated genera.</title>
        <authorList>
            <person name="Sun Z."/>
            <person name="Harris H.M."/>
            <person name="McCann A."/>
            <person name="Guo C."/>
            <person name="Argimon S."/>
            <person name="Zhang W."/>
            <person name="Yang X."/>
            <person name="Jeffery I.B."/>
            <person name="Cooney J.C."/>
            <person name="Kagawa T.F."/>
            <person name="Liu W."/>
            <person name="Song Y."/>
            <person name="Salvetti E."/>
            <person name="Wrobel A."/>
            <person name="Rasinkangas P."/>
            <person name="Parkhill J."/>
            <person name="Rea M.C."/>
            <person name="O'Sullivan O."/>
            <person name="Ritari J."/>
            <person name="Douillard F.P."/>
            <person name="Paul Ross R."/>
            <person name="Yang R."/>
            <person name="Briner A.E."/>
            <person name="Felis G.E."/>
            <person name="de Vos W.M."/>
            <person name="Barrangou R."/>
            <person name="Klaenhammer T.R."/>
            <person name="Caufield P.W."/>
            <person name="Cui Y."/>
            <person name="Zhang H."/>
            <person name="O'Toole P.W."/>
        </authorList>
    </citation>
    <scope>NUCLEOTIDE SEQUENCE [LARGE SCALE GENOMIC DNA]</scope>
    <source>
        <strain evidence="8 9">DSM 20019</strain>
    </source>
</reference>
<keyword evidence="4 6" id="KW-0949">S-adenosyl-L-methionine</keyword>
<evidence type="ECO:0000313" key="9">
    <source>
        <dbReference type="Proteomes" id="UP000050828"/>
    </source>
</evidence>
<dbReference type="Gene3D" id="3.90.120.10">
    <property type="entry name" value="DNA Methylase, subunit A, domain 2"/>
    <property type="match status" value="1"/>
</dbReference>
<dbReference type="GeneID" id="49611465"/>
<feature type="active site" evidence="6">
    <location>
        <position position="148"/>
    </location>
</feature>
<protein>
    <recommendedName>
        <fullName evidence="1">DNA (cytosine-5-)-methyltransferase</fullName>
        <ecNumber evidence="1">2.1.1.37</ecNumber>
    </recommendedName>
</protein>
<accession>A0AAJ0LD97</accession>
<dbReference type="PRINTS" id="PR00105">
    <property type="entry name" value="C5METTRFRASE"/>
</dbReference>
<evidence type="ECO:0000313" key="8">
    <source>
        <dbReference type="EMBL" id="KRK87051.1"/>
    </source>
</evidence>